<dbReference type="GO" id="GO:0015297">
    <property type="term" value="F:antiporter activity"/>
    <property type="evidence" value="ECO:0007669"/>
    <property type="project" value="UniProtKB-KW"/>
</dbReference>
<dbReference type="InterPro" id="IPR052180">
    <property type="entry name" value="NhaC_Na-H+_Antiporter"/>
</dbReference>
<evidence type="ECO:0000256" key="5">
    <source>
        <dbReference type="ARBA" id="ARBA00022692"/>
    </source>
</evidence>
<evidence type="ECO:0000256" key="7">
    <source>
        <dbReference type="ARBA" id="ARBA00023136"/>
    </source>
</evidence>
<dbReference type="AlphaFoldDB" id="A0A365NYU8"/>
<dbReference type="InterPro" id="IPR018461">
    <property type="entry name" value="Na/H_Antiport_NhaC-like_C"/>
</dbReference>
<feature type="transmembrane region" description="Helical" evidence="9">
    <location>
        <begin position="143"/>
        <end position="171"/>
    </location>
</feature>
<reference evidence="11 12" key="1">
    <citation type="submission" date="2018-06" db="EMBL/GenBank/DDBJ databases">
        <title>Flavobacterium tibetense sp. nov., isolated from a wetland YonghuCo on Tibetan Plateau.</title>
        <authorList>
            <person name="Xing P."/>
            <person name="Phurbu D."/>
            <person name="Lu H."/>
        </authorList>
    </citation>
    <scope>NUCLEOTIDE SEQUENCE [LARGE SCALE GENOMIC DNA]</scope>
    <source>
        <strain evidence="11 12">YH5</strain>
    </source>
</reference>
<feature type="transmembrane region" description="Helical" evidence="9">
    <location>
        <begin position="266"/>
        <end position="290"/>
    </location>
</feature>
<feature type="transmembrane region" description="Helical" evidence="9">
    <location>
        <begin position="452"/>
        <end position="472"/>
    </location>
</feature>
<gene>
    <name evidence="11" type="primary">nhaC</name>
    <name evidence="11" type="ORF">DPN68_12395</name>
</gene>
<dbReference type="EMBL" id="QLST01000021">
    <property type="protein sequence ID" value="RBA27379.1"/>
    <property type="molecule type" value="Genomic_DNA"/>
</dbReference>
<name>A0A365NYU8_9FLAO</name>
<comment type="caution">
    <text evidence="11">The sequence shown here is derived from an EMBL/GenBank/DDBJ whole genome shotgun (WGS) entry which is preliminary data.</text>
</comment>
<evidence type="ECO:0000256" key="3">
    <source>
        <dbReference type="ARBA" id="ARBA00022449"/>
    </source>
</evidence>
<keyword evidence="7 9" id="KW-0472">Membrane</keyword>
<evidence type="ECO:0000313" key="11">
    <source>
        <dbReference type="EMBL" id="RBA27379.1"/>
    </source>
</evidence>
<dbReference type="InterPro" id="IPR004770">
    <property type="entry name" value="Na/H_antiport_NhaC"/>
</dbReference>
<dbReference type="Proteomes" id="UP000253319">
    <property type="component" value="Unassembled WGS sequence"/>
</dbReference>
<keyword evidence="12" id="KW-1185">Reference proteome</keyword>
<keyword evidence="3" id="KW-0050">Antiport</keyword>
<evidence type="ECO:0000256" key="6">
    <source>
        <dbReference type="ARBA" id="ARBA00022989"/>
    </source>
</evidence>
<keyword evidence="5 9" id="KW-0812">Transmembrane</keyword>
<feature type="transmembrane region" description="Helical" evidence="9">
    <location>
        <begin position="45"/>
        <end position="63"/>
    </location>
</feature>
<sequence length="485" mass="51184">MDTKITTNKELSIWEALIPVFALIGMLAFNVFVFGDSALGGSNQFVLLLGGAVAAIMGFMNKVSYKTMLNEVAENVKSTAGALLILLMVGALAGTWLVSGVIPAMIYYGLQILSPTIFLPATLIICSVISIATGSSWTTSATVGIALIGIGGALGFDLGMVAGAVISGAYFGDKLSPMSDTTNLAPAMAGTDLFTHIRYMTLTTIPTYIITFILFVILGLAFDSDGVVETTALLTDIKTAFNINGWLFIVPIVVIGLIIKKTEPLIALLIGTLLGGLFALLFQPNIVLLLSGETKLNFISAYKGVMNAITTKSVIPTDNATLTDLFTSGGMEKMLGTIWLIICAMVFGGIMDAIGALSKISQVLLSLAKSTFGLFASTVGSCLALNITASDQYLAIVVPGKMFAQAYKDKGLAPENLSRTIEDSGTVTSVLIPWNTCGAYHASTLGVSTFELLPFAFFNLISPIMTLIFAAFNIKIKQLTSSIEK</sequence>
<dbReference type="OrthoDB" id="9762978at2"/>
<organism evidence="11 12">
    <name type="scientific">Flavobacterium tibetense</name>
    <dbReference type="NCBI Taxonomy" id="2233533"/>
    <lineage>
        <taxon>Bacteria</taxon>
        <taxon>Pseudomonadati</taxon>
        <taxon>Bacteroidota</taxon>
        <taxon>Flavobacteriia</taxon>
        <taxon>Flavobacteriales</taxon>
        <taxon>Flavobacteriaceae</taxon>
        <taxon>Flavobacterium</taxon>
    </lineage>
</organism>
<dbReference type="NCBIfam" id="TIGR00931">
    <property type="entry name" value="antiport_nhaC"/>
    <property type="match status" value="1"/>
</dbReference>
<evidence type="ECO:0000259" key="10">
    <source>
        <dbReference type="Pfam" id="PF03553"/>
    </source>
</evidence>
<feature type="transmembrane region" description="Helical" evidence="9">
    <location>
        <begin position="83"/>
        <end position="110"/>
    </location>
</feature>
<feature type="transmembrane region" description="Helical" evidence="9">
    <location>
        <begin position="12"/>
        <end position="33"/>
    </location>
</feature>
<evidence type="ECO:0000256" key="2">
    <source>
        <dbReference type="ARBA" id="ARBA00022448"/>
    </source>
</evidence>
<proteinExistence type="inferred from homology"/>
<keyword evidence="6 9" id="KW-1133">Transmembrane helix</keyword>
<protein>
    <submittedName>
        <fullName evidence="11">Na+/H+ antiporter NhaC</fullName>
    </submittedName>
</protein>
<comment type="subcellular location">
    <subcellularLocation>
        <location evidence="1">Cell membrane</location>
        <topology evidence="1">Multi-pass membrane protein</topology>
    </subcellularLocation>
</comment>
<accession>A0A365NYU8</accession>
<feature type="transmembrane region" description="Helical" evidence="9">
    <location>
        <begin position="338"/>
        <end position="358"/>
    </location>
</feature>
<evidence type="ECO:0000256" key="8">
    <source>
        <dbReference type="ARBA" id="ARBA00038435"/>
    </source>
</evidence>
<comment type="similarity">
    <text evidence="8">Belongs to the NhaC Na(+)/H(+) (TC 2.A.35) antiporter family.</text>
</comment>
<keyword evidence="2" id="KW-0813">Transport</keyword>
<evidence type="ECO:0000256" key="1">
    <source>
        <dbReference type="ARBA" id="ARBA00004651"/>
    </source>
</evidence>
<dbReference type="PANTHER" id="PTHR33451">
    <property type="entry name" value="MALATE-2H(+)/NA(+)-LACTATE ANTIPORTER"/>
    <property type="match status" value="1"/>
</dbReference>
<evidence type="ECO:0000256" key="9">
    <source>
        <dbReference type="SAM" id="Phobius"/>
    </source>
</evidence>
<keyword evidence="4" id="KW-1003">Cell membrane</keyword>
<dbReference type="GO" id="GO:0005886">
    <property type="term" value="C:plasma membrane"/>
    <property type="evidence" value="ECO:0007669"/>
    <property type="project" value="UniProtKB-SubCell"/>
</dbReference>
<feature type="transmembrane region" description="Helical" evidence="9">
    <location>
        <begin position="241"/>
        <end position="259"/>
    </location>
</feature>
<dbReference type="Pfam" id="PF03553">
    <property type="entry name" value="Na_H_antiporter"/>
    <property type="match status" value="1"/>
</dbReference>
<evidence type="ECO:0000313" key="12">
    <source>
        <dbReference type="Proteomes" id="UP000253319"/>
    </source>
</evidence>
<feature type="domain" description="Na+/H+ antiporter NhaC-like C-terminal" evidence="10">
    <location>
        <begin position="168"/>
        <end position="473"/>
    </location>
</feature>
<feature type="transmembrane region" description="Helical" evidence="9">
    <location>
        <begin position="117"/>
        <end position="137"/>
    </location>
</feature>
<evidence type="ECO:0000256" key="4">
    <source>
        <dbReference type="ARBA" id="ARBA00022475"/>
    </source>
</evidence>
<feature type="transmembrane region" description="Helical" evidence="9">
    <location>
        <begin position="199"/>
        <end position="221"/>
    </location>
</feature>
<dbReference type="PANTHER" id="PTHR33451:SF3">
    <property type="entry name" value="MALATE-2H(+)_NA(+)-LACTATE ANTIPORTER"/>
    <property type="match status" value="1"/>
</dbReference>
<dbReference type="RefSeq" id="WP_113989961.1">
    <property type="nucleotide sequence ID" value="NZ_QLST01000021.1"/>
</dbReference>